<accession>A0A430QBU5</accession>
<proteinExistence type="predicted"/>
<comment type="caution">
    <text evidence="1">The sequence shown here is derived from an EMBL/GenBank/DDBJ whole genome shotgun (WGS) entry which is preliminary data.</text>
</comment>
<dbReference type="EMBL" id="QMKO01002035">
    <property type="protein sequence ID" value="RTG85104.1"/>
    <property type="molecule type" value="Genomic_DNA"/>
</dbReference>
<dbReference type="AlphaFoldDB" id="A0A430QBU5"/>
<keyword evidence="2" id="KW-1185">Reference proteome</keyword>
<organism evidence="1 2">
    <name type="scientific">Schistosoma bovis</name>
    <name type="common">Blood fluke</name>
    <dbReference type="NCBI Taxonomy" id="6184"/>
    <lineage>
        <taxon>Eukaryota</taxon>
        <taxon>Metazoa</taxon>
        <taxon>Spiralia</taxon>
        <taxon>Lophotrochozoa</taxon>
        <taxon>Platyhelminthes</taxon>
        <taxon>Trematoda</taxon>
        <taxon>Digenea</taxon>
        <taxon>Strigeidida</taxon>
        <taxon>Schistosomatoidea</taxon>
        <taxon>Schistosomatidae</taxon>
        <taxon>Schistosoma</taxon>
    </lineage>
</organism>
<name>A0A430QBU5_SCHBO</name>
<reference evidence="1 2" key="1">
    <citation type="journal article" date="2019" name="PLoS Pathog.">
        <title>Genome sequence of the bovine parasite Schistosoma bovis Tanzania.</title>
        <authorList>
            <person name="Oey H."/>
            <person name="Zakrzewski M."/>
            <person name="Gobert G."/>
            <person name="Gravermann K."/>
            <person name="Stoye J."/>
            <person name="Jones M."/>
            <person name="Mcmanus D."/>
            <person name="Krause L."/>
        </authorList>
    </citation>
    <scope>NUCLEOTIDE SEQUENCE [LARGE SCALE GENOMIC DNA]</scope>
    <source>
        <strain evidence="1 2">TAN1997</strain>
    </source>
</reference>
<protein>
    <submittedName>
        <fullName evidence="1">Uncharacterized protein</fullName>
    </submittedName>
</protein>
<dbReference type="STRING" id="6184.A0A430QBU5"/>
<evidence type="ECO:0000313" key="1">
    <source>
        <dbReference type="EMBL" id="RTG85104.1"/>
    </source>
</evidence>
<gene>
    <name evidence="1" type="ORF">DC041_0004191</name>
</gene>
<dbReference type="Proteomes" id="UP000290809">
    <property type="component" value="Unassembled WGS sequence"/>
</dbReference>
<sequence length="70" mass="8170">MKHFFLAYLSSSELLANFGSIPNPDSNSIFVNQNNTDNQFYGAHRSDRLTSQEYVSIIREILNMELFIFY</sequence>
<evidence type="ECO:0000313" key="2">
    <source>
        <dbReference type="Proteomes" id="UP000290809"/>
    </source>
</evidence>